<feature type="domain" description="F-box" evidence="1">
    <location>
        <begin position="20"/>
        <end position="68"/>
    </location>
</feature>
<organism evidence="2 3">
    <name type="scientific">Aristolochia fimbriata</name>
    <name type="common">White veined hardy Dutchman's pipe vine</name>
    <dbReference type="NCBI Taxonomy" id="158543"/>
    <lineage>
        <taxon>Eukaryota</taxon>
        <taxon>Viridiplantae</taxon>
        <taxon>Streptophyta</taxon>
        <taxon>Embryophyta</taxon>
        <taxon>Tracheophyta</taxon>
        <taxon>Spermatophyta</taxon>
        <taxon>Magnoliopsida</taxon>
        <taxon>Magnoliidae</taxon>
        <taxon>Piperales</taxon>
        <taxon>Aristolochiaceae</taxon>
        <taxon>Aristolochia</taxon>
    </lineage>
</organism>
<reference evidence="2 3" key="1">
    <citation type="submission" date="2021-07" db="EMBL/GenBank/DDBJ databases">
        <title>The Aristolochia fimbriata genome: insights into angiosperm evolution, floral development and chemical biosynthesis.</title>
        <authorList>
            <person name="Jiao Y."/>
        </authorList>
    </citation>
    <scope>NUCLEOTIDE SEQUENCE [LARGE SCALE GENOMIC DNA]</scope>
    <source>
        <strain evidence="2">IBCAS-2021</strain>
        <tissue evidence="2">Leaf</tissue>
    </source>
</reference>
<proteinExistence type="predicted"/>
<protein>
    <recommendedName>
        <fullName evidence="1">F-box domain-containing protein</fullName>
    </recommendedName>
</protein>
<dbReference type="EMBL" id="JAINDJ010000004">
    <property type="protein sequence ID" value="KAG9449434.1"/>
    <property type="molecule type" value="Genomic_DNA"/>
</dbReference>
<name>A0AAV7ELA8_ARIFI</name>
<dbReference type="SUPFAM" id="SSF81383">
    <property type="entry name" value="F-box domain"/>
    <property type="match status" value="1"/>
</dbReference>
<dbReference type="InterPro" id="IPR050942">
    <property type="entry name" value="F-box_BR-signaling"/>
</dbReference>
<dbReference type="InterPro" id="IPR036047">
    <property type="entry name" value="F-box-like_dom_sf"/>
</dbReference>
<dbReference type="Proteomes" id="UP000825729">
    <property type="component" value="Unassembled WGS sequence"/>
</dbReference>
<evidence type="ECO:0000259" key="1">
    <source>
        <dbReference type="PROSITE" id="PS50181"/>
    </source>
</evidence>
<dbReference type="InterPro" id="IPR005174">
    <property type="entry name" value="KIB1-4_b-propeller"/>
</dbReference>
<sequence length="249" mass="28041">MITCLPAIGPCGERCERSSDLMAETVPDDVLALVFRRLNLDDFFRFGAVCLRLHGISTSYTTDFMTKLFPWLVTQNSLGHFAIYSGVPNHSTRTIHDFVKIRDIDPKFECHGSSLGQQLSLPDIGWPDNDRSYPYFCKFVLSSNPSSSSAATGTTTCFVAATSFGIHLSPKDYTLAFAHVDRDDHEWTRIKYHHPLEDIIFFKDKLYGIAQDLFCGIIVRVEDMDEAAAARIREIFILRVLAYKIAGVS</sequence>
<gene>
    <name evidence="2" type="ORF">H6P81_009399</name>
</gene>
<dbReference type="CDD" id="cd09917">
    <property type="entry name" value="F-box_SF"/>
    <property type="match status" value="1"/>
</dbReference>
<evidence type="ECO:0000313" key="2">
    <source>
        <dbReference type="EMBL" id="KAG9449434.1"/>
    </source>
</evidence>
<dbReference type="PANTHER" id="PTHR44259">
    <property type="entry name" value="OS07G0183000 PROTEIN-RELATED"/>
    <property type="match status" value="1"/>
</dbReference>
<comment type="caution">
    <text evidence="2">The sequence shown here is derived from an EMBL/GenBank/DDBJ whole genome shotgun (WGS) entry which is preliminary data.</text>
</comment>
<keyword evidence="3" id="KW-1185">Reference proteome</keyword>
<dbReference type="PROSITE" id="PS50181">
    <property type="entry name" value="FBOX"/>
    <property type="match status" value="1"/>
</dbReference>
<dbReference type="InterPro" id="IPR001810">
    <property type="entry name" value="F-box_dom"/>
</dbReference>
<dbReference type="AlphaFoldDB" id="A0AAV7ELA8"/>
<accession>A0AAV7ELA8</accession>
<evidence type="ECO:0000313" key="3">
    <source>
        <dbReference type="Proteomes" id="UP000825729"/>
    </source>
</evidence>
<dbReference type="Pfam" id="PF03478">
    <property type="entry name" value="Beta-prop_KIB1-4"/>
    <property type="match status" value="1"/>
</dbReference>